<dbReference type="InterPro" id="IPR033121">
    <property type="entry name" value="PEPTIDASE_A1"/>
</dbReference>
<keyword evidence="4" id="KW-0645">Protease</keyword>
<evidence type="ECO:0000256" key="4">
    <source>
        <dbReference type="RuleBase" id="RU000454"/>
    </source>
</evidence>
<evidence type="ECO:0000259" key="5">
    <source>
        <dbReference type="PROSITE" id="PS51767"/>
    </source>
</evidence>
<feature type="active site" evidence="3">
    <location>
        <position position="32"/>
    </location>
</feature>
<dbReference type="GO" id="GO:0006508">
    <property type="term" value="P:proteolysis"/>
    <property type="evidence" value="ECO:0007669"/>
    <property type="project" value="UniProtKB-KW"/>
</dbReference>
<keyword evidence="7" id="KW-1185">Reference proteome</keyword>
<dbReference type="InterPro" id="IPR001969">
    <property type="entry name" value="Aspartic_peptidase_AS"/>
</dbReference>
<dbReference type="FunFam" id="2.40.70.10:FF:000008">
    <property type="entry name" value="Cathepsin D"/>
    <property type="match status" value="1"/>
</dbReference>
<dbReference type="PRINTS" id="PR00792">
    <property type="entry name" value="PEPSIN"/>
</dbReference>
<evidence type="ECO:0000256" key="1">
    <source>
        <dbReference type="ARBA" id="ARBA00007447"/>
    </source>
</evidence>
<dbReference type="Proteomes" id="UP001203297">
    <property type="component" value="Unassembled WGS sequence"/>
</dbReference>
<gene>
    <name evidence="6" type="ORF">B0F90DRAFT_1583916</name>
</gene>
<comment type="caution">
    <text evidence="6">The sequence shown here is derived from an EMBL/GenBank/DDBJ whole genome shotgun (WGS) entry which is preliminary data.</text>
</comment>
<organism evidence="6 7">
    <name type="scientific">Multifurca ochricompacta</name>
    <dbReference type="NCBI Taxonomy" id="376703"/>
    <lineage>
        <taxon>Eukaryota</taxon>
        <taxon>Fungi</taxon>
        <taxon>Dikarya</taxon>
        <taxon>Basidiomycota</taxon>
        <taxon>Agaricomycotina</taxon>
        <taxon>Agaricomycetes</taxon>
        <taxon>Russulales</taxon>
        <taxon>Russulaceae</taxon>
        <taxon>Multifurca</taxon>
    </lineage>
</organism>
<accession>A0AAD4LZ37</accession>
<evidence type="ECO:0000256" key="2">
    <source>
        <dbReference type="ARBA" id="ARBA00022750"/>
    </source>
</evidence>
<dbReference type="InterPro" id="IPR001461">
    <property type="entry name" value="Aspartic_peptidase_A1"/>
</dbReference>
<feature type="domain" description="Peptidase A1" evidence="5">
    <location>
        <begin position="14"/>
        <end position="321"/>
    </location>
</feature>
<name>A0AAD4LZ37_9AGAM</name>
<dbReference type="InterPro" id="IPR021109">
    <property type="entry name" value="Peptidase_aspartic_dom_sf"/>
</dbReference>
<dbReference type="PANTHER" id="PTHR47966">
    <property type="entry name" value="BETA-SITE APP-CLEAVING ENZYME, ISOFORM A-RELATED"/>
    <property type="match status" value="1"/>
</dbReference>
<feature type="non-terminal residue" evidence="6">
    <location>
        <position position="1"/>
    </location>
</feature>
<proteinExistence type="inferred from homology"/>
<dbReference type="Gene3D" id="2.40.70.10">
    <property type="entry name" value="Acid Proteases"/>
    <property type="match status" value="2"/>
</dbReference>
<sequence>PLQDYISGSLDVLYYGPISIGTPSQALTVDIDTGSADLWVPSGCGNCHGRQFSSTSSSTYRLTNQDFSISYGTGQVSGKLARDVVSIAGFTVSDQAFGSVSTESSDFDNQPNDGLIGMAFGTIARSGQSTFFENLIKERKLAQPLFSVHLSRHQERGSSVCFGCVDSSRAAGPVTWLPVISKTYWAISMDNLWANGAETPAKLTAAIDTGTTLIYVPFAIAAAFYGLIPGSKRASQYGPGFWTVPCNSIKQIELSFSGRRFSIHPNDFILGRVSANSQDCVGGILAASTNLPSNLAIIGDEFLKSWYSTYDYGKGARVGFWPDVNN</sequence>
<keyword evidence="4" id="KW-0378">Hydrolase</keyword>
<evidence type="ECO:0000256" key="3">
    <source>
        <dbReference type="PIRSR" id="PIRSR601461-1"/>
    </source>
</evidence>
<feature type="non-terminal residue" evidence="6">
    <location>
        <position position="326"/>
    </location>
</feature>
<dbReference type="Pfam" id="PF00026">
    <property type="entry name" value="Asp"/>
    <property type="match status" value="1"/>
</dbReference>
<comment type="similarity">
    <text evidence="1 4">Belongs to the peptidase A1 family.</text>
</comment>
<keyword evidence="2 4" id="KW-0064">Aspartyl protease</keyword>
<dbReference type="SUPFAM" id="SSF50630">
    <property type="entry name" value="Acid proteases"/>
    <property type="match status" value="1"/>
</dbReference>
<dbReference type="InterPro" id="IPR034164">
    <property type="entry name" value="Pepsin-like_dom"/>
</dbReference>
<dbReference type="CDD" id="cd05471">
    <property type="entry name" value="pepsin_like"/>
    <property type="match status" value="1"/>
</dbReference>
<evidence type="ECO:0000313" key="7">
    <source>
        <dbReference type="Proteomes" id="UP001203297"/>
    </source>
</evidence>
<dbReference type="GO" id="GO:0004190">
    <property type="term" value="F:aspartic-type endopeptidase activity"/>
    <property type="evidence" value="ECO:0007669"/>
    <property type="project" value="UniProtKB-KW"/>
</dbReference>
<dbReference type="PROSITE" id="PS51767">
    <property type="entry name" value="PEPTIDASE_A1"/>
    <property type="match status" value="1"/>
</dbReference>
<dbReference type="AlphaFoldDB" id="A0AAD4LZ37"/>
<protein>
    <submittedName>
        <fullName evidence="6">Aspartic peptidase domain-containing protein</fullName>
    </submittedName>
</protein>
<dbReference type="EMBL" id="WTXG01000054">
    <property type="protein sequence ID" value="KAI0295853.1"/>
    <property type="molecule type" value="Genomic_DNA"/>
</dbReference>
<evidence type="ECO:0000313" key="6">
    <source>
        <dbReference type="EMBL" id="KAI0295853.1"/>
    </source>
</evidence>
<feature type="active site" evidence="3">
    <location>
        <position position="208"/>
    </location>
</feature>
<reference evidence="6" key="1">
    <citation type="journal article" date="2022" name="New Phytol.">
        <title>Evolutionary transition to the ectomycorrhizal habit in the genomes of a hyperdiverse lineage of mushroom-forming fungi.</title>
        <authorList>
            <person name="Looney B."/>
            <person name="Miyauchi S."/>
            <person name="Morin E."/>
            <person name="Drula E."/>
            <person name="Courty P.E."/>
            <person name="Kohler A."/>
            <person name="Kuo A."/>
            <person name="LaButti K."/>
            <person name="Pangilinan J."/>
            <person name="Lipzen A."/>
            <person name="Riley R."/>
            <person name="Andreopoulos W."/>
            <person name="He G."/>
            <person name="Johnson J."/>
            <person name="Nolan M."/>
            <person name="Tritt A."/>
            <person name="Barry K.W."/>
            <person name="Grigoriev I.V."/>
            <person name="Nagy L.G."/>
            <person name="Hibbett D."/>
            <person name="Henrissat B."/>
            <person name="Matheny P.B."/>
            <person name="Labbe J."/>
            <person name="Martin F.M."/>
        </authorList>
    </citation>
    <scope>NUCLEOTIDE SEQUENCE</scope>
    <source>
        <strain evidence="6">BPL690</strain>
    </source>
</reference>
<dbReference type="PROSITE" id="PS00141">
    <property type="entry name" value="ASP_PROTEASE"/>
    <property type="match status" value="2"/>
</dbReference>
<dbReference type="PANTHER" id="PTHR47966:SF51">
    <property type="entry name" value="BETA-SITE APP-CLEAVING ENZYME, ISOFORM A-RELATED"/>
    <property type="match status" value="1"/>
</dbReference>